<evidence type="ECO:0000256" key="4">
    <source>
        <dbReference type="ARBA" id="ARBA00022840"/>
    </source>
</evidence>
<reference evidence="7" key="1">
    <citation type="submission" date="2023-03" db="EMBL/GenBank/DDBJ databases">
        <title>Massive genome expansion in bonnet fungi (Mycena s.s.) driven by repeated elements and novel gene families across ecological guilds.</title>
        <authorList>
            <consortium name="Lawrence Berkeley National Laboratory"/>
            <person name="Harder C.B."/>
            <person name="Miyauchi S."/>
            <person name="Viragh M."/>
            <person name="Kuo A."/>
            <person name="Thoen E."/>
            <person name="Andreopoulos B."/>
            <person name="Lu D."/>
            <person name="Skrede I."/>
            <person name="Drula E."/>
            <person name="Henrissat B."/>
            <person name="Morin E."/>
            <person name="Kohler A."/>
            <person name="Barry K."/>
            <person name="LaButti K."/>
            <person name="Morin E."/>
            <person name="Salamov A."/>
            <person name="Lipzen A."/>
            <person name="Mereny Z."/>
            <person name="Hegedus B."/>
            <person name="Baldrian P."/>
            <person name="Stursova M."/>
            <person name="Weitz H."/>
            <person name="Taylor A."/>
            <person name="Grigoriev I.V."/>
            <person name="Nagy L.G."/>
            <person name="Martin F."/>
            <person name="Kauserud H."/>
        </authorList>
    </citation>
    <scope>NUCLEOTIDE SEQUENCE</scope>
    <source>
        <strain evidence="7">CBHHK182m</strain>
    </source>
</reference>
<dbReference type="PROSITE" id="PS50011">
    <property type="entry name" value="PROTEIN_KINASE_DOM"/>
    <property type="match status" value="1"/>
</dbReference>
<sequence length="834" mass="91867">MSYSATSPGSESSNSRGTKRAISPPNWGVRPKKIRSSKEEDPLASSKVLSSIFKTFQDSYRPERPARLPELDFESPPATYPPTYNDLYQSYFPFSLSLHTSPLTNEEHKKSGHPTLSTDLRLGAYYPPFSAISNGTPSLSSDHARSAQWETGHRMASGISNSTPGQLSSRAVKHEDALRFTISGHHNTPGNRRALSSSGMKSEWASPAADVQQQYTLPPVPVLDSPNRYPPNAARSTLVDDPLRQRDELPKETTDFLDAWLHRHPDYPHASEEETNQNGYATGLSIAQLTATNLGGGNDSALDYRQLMGLVYPDAARASMQQQNQSTRLYAYPSLLSPSSDRWGNGVSSSNDTSPEPDNVYNSSPPPSISFVSTAGAGKKDEADSSGEETAGESEDAPWFAVPEEGIAGPPGAASDAYDTVTADFALQRQGERGVMSDHLHDISAVIQRLGKLFHLEKASYDKFLACRGASAQQLLDLLQDLLDYDVDAATMNRRRLFKALIRLSVESKLYPRCLTLTGLQQERLVAGGSFGDVYKGWLCDQSVAIKMMRVFEESDIDALLKEFGREALIWRQLSHPNLLPFFGLYYFQQRLCLVSPWMENGHMRAFLKKRLYDTDYLLSLILDVALGLEHLHDTGVVHSDLKGDNIFVTPSGRACIADFGLSSIITSVSSIQFTHSSKPTQGGTTRYQAPELLRGGHNDTLSDIYAFAGVAYEILTGTPPFPDLRTDGAVVTAVLGGCRPLQPDSCSGTPSLDSLWKLLQDCWEEKPAMRPTAAQIVQRLMSPDIQATKMQSAPDWDESFTSRFRRYLASRRPLPSFSKFECIIFGDASNVNC</sequence>
<feature type="domain" description="Protein kinase" evidence="6">
    <location>
        <begin position="520"/>
        <end position="786"/>
    </location>
</feature>
<dbReference type="Proteomes" id="UP001215598">
    <property type="component" value="Unassembled WGS sequence"/>
</dbReference>
<feature type="compositionally biased region" description="Acidic residues" evidence="5">
    <location>
        <begin position="384"/>
        <end position="396"/>
    </location>
</feature>
<dbReference type="InterPro" id="IPR000719">
    <property type="entry name" value="Prot_kinase_dom"/>
</dbReference>
<dbReference type="Gene3D" id="1.10.510.10">
    <property type="entry name" value="Transferase(Phosphotransferase) domain 1"/>
    <property type="match status" value="1"/>
</dbReference>
<evidence type="ECO:0000313" key="8">
    <source>
        <dbReference type="Proteomes" id="UP001215598"/>
    </source>
</evidence>
<evidence type="ECO:0000259" key="6">
    <source>
        <dbReference type="PROSITE" id="PS50011"/>
    </source>
</evidence>
<dbReference type="GO" id="GO:0005524">
    <property type="term" value="F:ATP binding"/>
    <property type="evidence" value="ECO:0007669"/>
    <property type="project" value="UniProtKB-KW"/>
</dbReference>
<keyword evidence="2" id="KW-0547">Nucleotide-binding</keyword>
<evidence type="ECO:0000256" key="5">
    <source>
        <dbReference type="SAM" id="MobiDB-lite"/>
    </source>
</evidence>
<evidence type="ECO:0000256" key="3">
    <source>
        <dbReference type="ARBA" id="ARBA00022777"/>
    </source>
</evidence>
<dbReference type="GO" id="GO:0004674">
    <property type="term" value="F:protein serine/threonine kinase activity"/>
    <property type="evidence" value="ECO:0007669"/>
    <property type="project" value="TreeGrafter"/>
</dbReference>
<dbReference type="PANTHER" id="PTHR44329:SF288">
    <property type="entry name" value="MITOGEN-ACTIVATED PROTEIN KINASE KINASE KINASE 20"/>
    <property type="match status" value="1"/>
</dbReference>
<dbReference type="Gene3D" id="1.10.10.60">
    <property type="entry name" value="Homeodomain-like"/>
    <property type="match status" value="1"/>
</dbReference>
<dbReference type="InterPro" id="IPR051681">
    <property type="entry name" value="Ser/Thr_Kinases-Pseudokinases"/>
</dbReference>
<protein>
    <submittedName>
        <fullName evidence="7">Kinase-like domain-containing protein</fullName>
    </submittedName>
</protein>
<keyword evidence="8" id="KW-1185">Reference proteome</keyword>
<dbReference type="SMART" id="SM00220">
    <property type="entry name" value="S_TKc"/>
    <property type="match status" value="1"/>
</dbReference>
<dbReference type="InterPro" id="IPR008271">
    <property type="entry name" value="Ser/Thr_kinase_AS"/>
</dbReference>
<feature type="compositionally biased region" description="Polar residues" evidence="5">
    <location>
        <begin position="184"/>
        <end position="200"/>
    </location>
</feature>
<accession>A0AAD7IDG6</accession>
<feature type="compositionally biased region" description="Polar residues" evidence="5">
    <location>
        <begin position="346"/>
        <end position="363"/>
    </location>
</feature>
<keyword evidence="3 7" id="KW-0418">Kinase</keyword>
<comment type="caution">
    <text evidence="7">The sequence shown here is derived from an EMBL/GenBank/DDBJ whole genome shotgun (WGS) entry which is preliminary data.</text>
</comment>
<organism evidence="7 8">
    <name type="scientific">Mycena metata</name>
    <dbReference type="NCBI Taxonomy" id="1033252"/>
    <lineage>
        <taxon>Eukaryota</taxon>
        <taxon>Fungi</taxon>
        <taxon>Dikarya</taxon>
        <taxon>Basidiomycota</taxon>
        <taxon>Agaricomycotina</taxon>
        <taxon>Agaricomycetes</taxon>
        <taxon>Agaricomycetidae</taxon>
        <taxon>Agaricales</taxon>
        <taxon>Marasmiineae</taxon>
        <taxon>Mycenaceae</taxon>
        <taxon>Mycena</taxon>
    </lineage>
</organism>
<feature type="compositionally biased region" description="Polar residues" evidence="5">
    <location>
        <begin position="1"/>
        <end position="16"/>
    </location>
</feature>
<proteinExistence type="predicted"/>
<keyword evidence="4" id="KW-0067">ATP-binding</keyword>
<evidence type="ECO:0000256" key="1">
    <source>
        <dbReference type="ARBA" id="ARBA00022679"/>
    </source>
</evidence>
<feature type="region of interest" description="Disordered" evidence="5">
    <location>
        <begin position="181"/>
        <end position="246"/>
    </location>
</feature>
<feature type="region of interest" description="Disordered" evidence="5">
    <location>
        <begin position="340"/>
        <end position="406"/>
    </location>
</feature>
<name>A0AAD7IDG6_9AGAR</name>
<dbReference type="SUPFAM" id="SSF56112">
    <property type="entry name" value="Protein kinase-like (PK-like)"/>
    <property type="match status" value="1"/>
</dbReference>
<dbReference type="PROSITE" id="PS00108">
    <property type="entry name" value="PROTEIN_KINASE_ST"/>
    <property type="match status" value="1"/>
</dbReference>
<keyword evidence="1" id="KW-0808">Transferase</keyword>
<evidence type="ECO:0000313" key="7">
    <source>
        <dbReference type="EMBL" id="KAJ7740618.1"/>
    </source>
</evidence>
<dbReference type="EMBL" id="JARKIB010000102">
    <property type="protein sequence ID" value="KAJ7740618.1"/>
    <property type="molecule type" value="Genomic_DNA"/>
</dbReference>
<dbReference type="InterPro" id="IPR011009">
    <property type="entry name" value="Kinase-like_dom_sf"/>
</dbReference>
<evidence type="ECO:0000256" key="2">
    <source>
        <dbReference type="ARBA" id="ARBA00022741"/>
    </source>
</evidence>
<feature type="region of interest" description="Disordered" evidence="5">
    <location>
        <begin position="1"/>
        <end position="44"/>
    </location>
</feature>
<dbReference type="InterPro" id="IPR001245">
    <property type="entry name" value="Ser-Thr/Tyr_kinase_cat_dom"/>
</dbReference>
<gene>
    <name evidence="7" type="ORF">B0H16DRAFT_55441</name>
</gene>
<dbReference type="Pfam" id="PF07714">
    <property type="entry name" value="PK_Tyr_Ser-Thr"/>
    <property type="match status" value="1"/>
</dbReference>
<dbReference type="PANTHER" id="PTHR44329">
    <property type="entry name" value="SERINE/THREONINE-PROTEIN KINASE TNNI3K-RELATED"/>
    <property type="match status" value="1"/>
</dbReference>
<dbReference type="AlphaFoldDB" id="A0AAD7IDG6"/>